<sequence>MKTKQVRVQNTIEIVEDGRDVVWAMDKDFLLTTFNHSFREKFKEELGSEPQVGMNLRPIYKESIFFSSCTKGCERALNSNATTAKHTVDQSGTTRVNEFAFQPYMDKSGAIMGCCIWQKDVTQEVENIQRLEESEKKYGEVQEITNVGHWSWDMLKNEITWSDQLFSIFGQVPGQFEATYEALMEIIHPEDRQLFNEDVERCIKKNVMHDIVHRIVINEGEVRYVHQKGKAYYDEEKKPYRVSGTTQDVTKDVQANQQIVQQNNELQNFVRIISHNLRGPISNLLMLSKIYEWGKDEENDDIVRKIENTTEALDQTIKDLNLSLSMKNTDKERFRQVRLAEVIKDVDVLLSEEVSKTQAVIRTDFSQVESILGLKSYFVNIFYNLIMNSIKYQQEGLSPLITIFSQKVEDGVILSISDNGIGIELTPEKERKIFDMYGRLSGATDGKGLGLYLVKTQVEAMDGKISVQSTKGDGTTFTLHFPK</sequence>
<dbReference type="PROSITE" id="PS50113">
    <property type="entry name" value="PAC"/>
    <property type="match status" value="1"/>
</dbReference>
<reference evidence="10" key="1">
    <citation type="journal article" date="2019" name="Int. J. Syst. Evol. Microbiol.">
        <title>The Global Catalogue of Microorganisms (GCM) 10K type strain sequencing project: providing services to taxonomists for standard genome sequencing and annotation.</title>
        <authorList>
            <consortium name="The Broad Institute Genomics Platform"/>
            <consortium name="The Broad Institute Genome Sequencing Center for Infectious Disease"/>
            <person name="Wu L."/>
            <person name="Ma J."/>
        </authorList>
    </citation>
    <scope>NUCLEOTIDE SEQUENCE [LARGE SCALE GENOMIC DNA]</scope>
    <source>
        <strain evidence="10">CGMCC 1.15774</strain>
    </source>
</reference>
<evidence type="ECO:0000313" key="10">
    <source>
        <dbReference type="Proteomes" id="UP001595841"/>
    </source>
</evidence>
<dbReference type="Proteomes" id="UP001595841">
    <property type="component" value="Unassembled WGS sequence"/>
</dbReference>
<dbReference type="Gene3D" id="3.30.450.20">
    <property type="entry name" value="PAS domain"/>
    <property type="match status" value="2"/>
</dbReference>
<keyword evidence="9" id="KW-0547">Nucleotide-binding</keyword>
<keyword evidence="5" id="KW-0418">Kinase</keyword>
<dbReference type="Pfam" id="PF08447">
    <property type="entry name" value="PAS_3"/>
    <property type="match status" value="1"/>
</dbReference>
<dbReference type="InterPro" id="IPR036890">
    <property type="entry name" value="HATPase_C_sf"/>
</dbReference>
<dbReference type="Gene3D" id="3.30.565.10">
    <property type="entry name" value="Histidine kinase-like ATPase, C-terminal domain"/>
    <property type="match status" value="1"/>
</dbReference>
<dbReference type="InterPro" id="IPR003594">
    <property type="entry name" value="HATPase_dom"/>
</dbReference>
<dbReference type="GO" id="GO:0005524">
    <property type="term" value="F:ATP binding"/>
    <property type="evidence" value="ECO:0007669"/>
    <property type="project" value="UniProtKB-KW"/>
</dbReference>
<keyword evidence="4" id="KW-0808">Transferase</keyword>
<evidence type="ECO:0000259" key="6">
    <source>
        <dbReference type="PROSITE" id="PS50109"/>
    </source>
</evidence>
<dbReference type="SUPFAM" id="SSF47384">
    <property type="entry name" value="Homodimeric domain of signal transducing histidine kinase"/>
    <property type="match status" value="1"/>
</dbReference>
<keyword evidence="9" id="KW-0067">ATP-binding</keyword>
<evidence type="ECO:0000256" key="1">
    <source>
        <dbReference type="ARBA" id="ARBA00000085"/>
    </source>
</evidence>
<evidence type="ECO:0000259" key="7">
    <source>
        <dbReference type="PROSITE" id="PS50112"/>
    </source>
</evidence>
<comment type="caution">
    <text evidence="9">The sequence shown here is derived from an EMBL/GenBank/DDBJ whole genome shotgun (WGS) entry which is preliminary data.</text>
</comment>
<dbReference type="CDD" id="cd00130">
    <property type="entry name" value="PAS"/>
    <property type="match status" value="1"/>
</dbReference>
<dbReference type="EC" id="2.7.13.3" evidence="2"/>
<keyword evidence="3" id="KW-0597">Phosphoprotein</keyword>
<evidence type="ECO:0000256" key="4">
    <source>
        <dbReference type="ARBA" id="ARBA00022679"/>
    </source>
</evidence>
<accession>A0ABV8PHZ7</accession>
<dbReference type="RefSeq" id="WP_379762230.1">
    <property type="nucleotide sequence ID" value="NZ_JBHSCL010000002.1"/>
</dbReference>
<feature type="domain" description="Histidine kinase" evidence="6">
    <location>
        <begin position="272"/>
        <end position="483"/>
    </location>
</feature>
<dbReference type="SUPFAM" id="SSF55785">
    <property type="entry name" value="PYP-like sensor domain (PAS domain)"/>
    <property type="match status" value="1"/>
</dbReference>
<dbReference type="InterPro" id="IPR035965">
    <property type="entry name" value="PAS-like_dom_sf"/>
</dbReference>
<feature type="domain" description="PAC" evidence="8">
    <location>
        <begin position="209"/>
        <end position="261"/>
    </location>
</feature>
<dbReference type="PANTHER" id="PTHR43304">
    <property type="entry name" value="PHYTOCHROME-LIKE PROTEIN CPH1"/>
    <property type="match status" value="1"/>
</dbReference>
<evidence type="ECO:0000313" key="9">
    <source>
        <dbReference type="EMBL" id="MFC4218861.1"/>
    </source>
</evidence>
<organism evidence="9 10">
    <name type="scientific">Flagellimonas marina</name>
    <dbReference type="NCBI Taxonomy" id="1775168"/>
    <lineage>
        <taxon>Bacteria</taxon>
        <taxon>Pseudomonadati</taxon>
        <taxon>Bacteroidota</taxon>
        <taxon>Flavobacteriia</taxon>
        <taxon>Flavobacteriales</taxon>
        <taxon>Flavobacteriaceae</taxon>
        <taxon>Flagellimonas</taxon>
    </lineage>
</organism>
<keyword evidence="9" id="KW-0132">Cell division</keyword>
<evidence type="ECO:0000256" key="2">
    <source>
        <dbReference type="ARBA" id="ARBA00012438"/>
    </source>
</evidence>
<protein>
    <recommendedName>
        <fullName evidence="2">histidine kinase</fullName>
        <ecNumber evidence="2">2.7.13.3</ecNumber>
    </recommendedName>
</protein>
<dbReference type="InterPro" id="IPR003661">
    <property type="entry name" value="HisK_dim/P_dom"/>
</dbReference>
<dbReference type="PANTHER" id="PTHR43304:SF1">
    <property type="entry name" value="PAC DOMAIN-CONTAINING PROTEIN"/>
    <property type="match status" value="1"/>
</dbReference>
<dbReference type="NCBIfam" id="TIGR00229">
    <property type="entry name" value="sensory_box"/>
    <property type="match status" value="1"/>
</dbReference>
<keyword evidence="10" id="KW-1185">Reference proteome</keyword>
<dbReference type="SMART" id="SM00091">
    <property type="entry name" value="PAS"/>
    <property type="match status" value="1"/>
</dbReference>
<dbReference type="InterPro" id="IPR036097">
    <property type="entry name" value="HisK_dim/P_sf"/>
</dbReference>
<dbReference type="SMART" id="SM00387">
    <property type="entry name" value="HATPase_c"/>
    <property type="match status" value="1"/>
</dbReference>
<keyword evidence="9" id="KW-0131">Cell cycle</keyword>
<dbReference type="PROSITE" id="PS50112">
    <property type="entry name" value="PAS"/>
    <property type="match status" value="1"/>
</dbReference>
<comment type="catalytic activity">
    <reaction evidence="1">
        <text>ATP + protein L-histidine = ADP + protein N-phospho-L-histidine.</text>
        <dbReference type="EC" id="2.7.13.3"/>
    </reaction>
</comment>
<dbReference type="InterPro" id="IPR052162">
    <property type="entry name" value="Sensor_kinase/Photoreceptor"/>
</dbReference>
<gene>
    <name evidence="9" type="ORF">ACFOWS_01875</name>
</gene>
<dbReference type="InterPro" id="IPR000700">
    <property type="entry name" value="PAS-assoc_C"/>
</dbReference>
<dbReference type="PRINTS" id="PR00344">
    <property type="entry name" value="BCTRLSENSOR"/>
</dbReference>
<evidence type="ECO:0000259" key="8">
    <source>
        <dbReference type="PROSITE" id="PS50113"/>
    </source>
</evidence>
<dbReference type="InterPro" id="IPR000014">
    <property type="entry name" value="PAS"/>
</dbReference>
<dbReference type="PROSITE" id="PS50109">
    <property type="entry name" value="HIS_KIN"/>
    <property type="match status" value="1"/>
</dbReference>
<dbReference type="SUPFAM" id="SSF55874">
    <property type="entry name" value="ATPase domain of HSP90 chaperone/DNA topoisomerase II/histidine kinase"/>
    <property type="match status" value="1"/>
</dbReference>
<evidence type="ECO:0000256" key="3">
    <source>
        <dbReference type="ARBA" id="ARBA00022553"/>
    </source>
</evidence>
<dbReference type="CDD" id="cd00082">
    <property type="entry name" value="HisKA"/>
    <property type="match status" value="1"/>
</dbReference>
<dbReference type="EMBL" id="JBHSCL010000002">
    <property type="protein sequence ID" value="MFC4218861.1"/>
    <property type="molecule type" value="Genomic_DNA"/>
</dbReference>
<dbReference type="InterPro" id="IPR005467">
    <property type="entry name" value="His_kinase_dom"/>
</dbReference>
<dbReference type="InterPro" id="IPR013655">
    <property type="entry name" value="PAS_fold_3"/>
</dbReference>
<dbReference type="Pfam" id="PF02518">
    <property type="entry name" value="HATPase_c"/>
    <property type="match status" value="1"/>
</dbReference>
<dbReference type="InterPro" id="IPR004358">
    <property type="entry name" value="Sig_transdc_His_kin-like_C"/>
</dbReference>
<dbReference type="Gene3D" id="2.10.70.100">
    <property type="match status" value="1"/>
</dbReference>
<name>A0ABV8PHZ7_9FLAO</name>
<dbReference type="GO" id="GO:0051301">
    <property type="term" value="P:cell division"/>
    <property type="evidence" value="ECO:0007669"/>
    <property type="project" value="UniProtKB-KW"/>
</dbReference>
<proteinExistence type="predicted"/>
<evidence type="ECO:0000256" key="5">
    <source>
        <dbReference type="ARBA" id="ARBA00022777"/>
    </source>
</evidence>
<dbReference type="Gene3D" id="1.10.287.130">
    <property type="match status" value="1"/>
</dbReference>
<feature type="domain" description="PAS" evidence="7">
    <location>
        <begin position="134"/>
        <end position="206"/>
    </location>
</feature>